<organism evidence="1 2">
    <name type="scientific">Araneus ventricosus</name>
    <name type="common">Orbweaver spider</name>
    <name type="synonym">Epeira ventricosa</name>
    <dbReference type="NCBI Taxonomy" id="182803"/>
    <lineage>
        <taxon>Eukaryota</taxon>
        <taxon>Metazoa</taxon>
        <taxon>Ecdysozoa</taxon>
        <taxon>Arthropoda</taxon>
        <taxon>Chelicerata</taxon>
        <taxon>Arachnida</taxon>
        <taxon>Araneae</taxon>
        <taxon>Araneomorphae</taxon>
        <taxon>Entelegynae</taxon>
        <taxon>Araneoidea</taxon>
        <taxon>Araneidae</taxon>
        <taxon>Araneus</taxon>
    </lineage>
</organism>
<evidence type="ECO:0000313" key="1">
    <source>
        <dbReference type="EMBL" id="GBM07637.1"/>
    </source>
</evidence>
<keyword evidence="2" id="KW-1185">Reference proteome</keyword>
<dbReference type="AlphaFoldDB" id="A0A4Y2CUZ6"/>
<accession>A0A4Y2CUZ6</accession>
<comment type="caution">
    <text evidence="1">The sequence shown here is derived from an EMBL/GenBank/DDBJ whole genome shotgun (WGS) entry which is preliminary data.</text>
</comment>
<dbReference type="Proteomes" id="UP000499080">
    <property type="component" value="Unassembled WGS sequence"/>
</dbReference>
<evidence type="ECO:0000313" key="2">
    <source>
        <dbReference type="Proteomes" id="UP000499080"/>
    </source>
</evidence>
<proteinExistence type="predicted"/>
<dbReference type="EMBL" id="BGPR01000245">
    <property type="protein sequence ID" value="GBM07637.1"/>
    <property type="molecule type" value="Genomic_DNA"/>
</dbReference>
<protein>
    <submittedName>
        <fullName evidence="1">Uncharacterized protein</fullName>
    </submittedName>
</protein>
<gene>
    <name evidence="1" type="ORF">AVEN_228141_1</name>
</gene>
<reference evidence="1 2" key="1">
    <citation type="journal article" date="2019" name="Sci. Rep.">
        <title>Orb-weaving spider Araneus ventricosus genome elucidates the spidroin gene catalogue.</title>
        <authorList>
            <person name="Kono N."/>
            <person name="Nakamura H."/>
            <person name="Ohtoshi R."/>
            <person name="Moran D.A.P."/>
            <person name="Shinohara A."/>
            <person name="Yoshida Y."/>
            <person name="Fujiwara M."/>
            <person name="Mori M."/>
            <person name="Tomita M."/>
            <person name="Arakawa K."/>
        </authorList>
    </citation>
    <scope>NUCLEOTIDE SEQUENCE [LARGE SCALE GENOMIC DNA]</scope>
</reference>
<dbReference type="OrthoDB" id="6469072at2759"/>
<sequence length="112" mass="12859">MVRIRMFFFNFKADILKSYVEAVSLLVPDKNLESEPPGTLMNLFIELKDEFVDSRKDIYSKVDGTSRLICPTFYTIQTEEHRQPITHSLQQVIINAELKSNVSTYASVAQTP</sequence>
<name>A0A4Y2CUZ6_ARAVE</name>